<accession>A0AAE0G8C4</accession>
<dbReference type="AlphaFoldDB" id="A0AAE0G8C4"/>
<comment type="caution">
    <text evidence="2">The sequence shown here is derived from an EMBL/GenBank/DDBJ whole genome shotgun (WGS) entry which is preliminary data.</text>
</comment>
<reference evidence="2 3" key="1">
    <citation type="journal article" date="2015" name="Genome Biol. Evol.">
        <title>Comparative Genomics of a Bacterivorous Green Alga Reveals Evolutionary Causalities and Consequences of Phago-Mixotrophic Mode of Nutrition.</title>
        <authorList>
            <person name="Burns J.A."/>
            <person name="Paasch A."/>
            <person name="Narechania A."/>
            <person name="Kim E."/>
        </authorList>
    </citation>
    <scope>NUCLEOTIDE SEQUENCE [LARGE SCALE GENOMIC DNA]</scope>
    <source>
        <strain evidence="2 3">PLY_AMNH</strain>
    </source>
</reference>
<evidence type="ECO:0000256" key="1">
    <source>
        <dbReference type="SAM" id="MobiDB-lite"/>
    </source>
</evidence>
<gene>
    <name evidence="2" type="ORF">CYMTET_18600</name>
</gene>
<keyword evidence="3" id="KW-1185">Reference proteome</keyword>
<organism evidence="2 3">
    <name type="scientific">Cymbomonas tetramitiformis</name>
    <dbReference type="NCBI Taxonomy" id="36881"/>
    <lineage>
        <taxon>Eukaryota</taxon>
        <taxon>Viridiplantae</taxon>
        <taxon>Chlorophyta</taxon>
        <taxon>Pyramimonadophyceae</taxon>
        <taxon>Pyramimonadales</taxon>
        <taxon>Pyramimonadaceae</taxon>
        <taxon>Cymbomonas</taxon>
    </lineage>
</organism>
<evidence type="ECO:0000313" key="2">
    <source>
        <dbReference type="EMBL" id="KAK3273143.1"/>
    </source>
</evidence>
<feature type="region of interest" description="Disordered" evidence="1">
    <location>
        <begin position="214"/>
        <end position="241"/>
    </location>
</feature>
<name>A0AAE0G8C4_9CHLO</name>
<dbReference type="EMBL" id="LGRX02008625">
    <property type="protein sequence ID" value="KAK3273143.1"/>
    <property type="molecule type" value="Genomic_DNA"/>
</dbReference>
<proteinExistence type="predicted"/>
<evidence type="ECO:0000313" key="3">
    <source>
        <dbReference type="Proteomes" id="UP001190700"/>
    </source>
</evidence>
<sequence length="241" mass="25915">MGGRRLLHSEGKLYPRLQDLSAVSNSELSDLVASLYVSWEQSTCGAPGTAVAVGAPGDEVQDRDDILWLLIQKLDKIEAFIKTQRMGGAQAVLPKRARKGLDGFRVGAVGHDPKVGFDCDAKRACLSARGVPRSLPPTMGRQHLRLRWSSDGAPPAVVTAGAAAGGVDVFAYGFSVGESEESDDEEMDVHEKLRQLRRHIGAVVKGVTLRHKRRVQGQDGTAELVPEKSDFAGHATVPTRS</sequence>
<dbReference type="Proteomes" id="UP001190700">
    <property type="component" value="Unassembled WGS sequence"/>
</dbReference>
<protein>
    <submittedName>
        <fullName evidence="2">Uncharacterized protein</fullName>
    </submittedName>
</protein>